<proteinExistence type="predicted"/>
<feature type="domain" description="Calcineurin-like phosphoesterase" evidence="3">
    <location>
        <begin position="1"/>
        <end position="197"/>
    </location>
</feature>
<evidence type="ECO:0000313" key="5">
    <source>
        <dbReference type="Proteomes" id="UP000727907"/>
    </source>
</evidence>
<keyword evidence="5" id="KW-1185">Reference proteome</keyword>
<evidence type="ECO:0000256" key="2">
    <source>
        <dbReference type="ARBA" id="ARBA00022801"/>
    </source>
</evidence>
<accession>A0ABS6IM58</accession>
<dbReference type="EMBL" id="JAHOPB010000001">
    <property type="protein sequence ID" value="MBU8875421.1"/>
    <property type="molecule type" value="Genomic_DNA"/>
</dbReference>
<dbReference type="Pfam" id="PF00149">
    <property type="entry name" value="Metallophos"/>
    <property type="match status" value="1"/>
</dbReference>
<dbReference type="Proteomes" id="UP000727907">
    <property type="component" value="Unassembled WGS sequence"/>
</dbReference>
<evidence type="ECO:0000259" key="3">
    <source>
        <dbReference type="Pfam" id="PF00149"/>
    </source>
</evidence>
<organism evidence="4 5">
    <name type="scientific">Reyranella humidisoli</name>
    <dbReference type="NCBI Taxonomy" id="2849149"/>
    <lineage>
        <taxon>Bacteria</taxon>
        <taxon>Pseudomonadati</taxon>
        <taxon>Pseudomonadota</taxon>
        <taxon>Alphaproteobacteria</taxon>
        <taxon>Hyphomicrobiales</taxon>
        <taxon>Reyranellaceae</taxon>
        <taxon>Reyranella</taxon>
    </lineage>
</organism>
<reference evidence="4 5" key="1">
    <citation type="submission" date="2021-06" db="EMBL/GenBank/DDBJ databases">
        <authorList>
            <person name="Lee D.H."/>
        </authorList>
    </citation>
    <scope>NUCLEOTIDE SEQUENCE [LARGE SCALE GENOMIC DNA]</scope>
    <source>
        <strain evidence="4 5">MMS21-HV4-11</strain>
    </source>
</reference>
<protein>
    <submittedName>
        <fullName evidence="4">Phosphodiesterase</fullName>
    </submittedName>
</protein>
<keyword evidence="2" id="KW-0378">Hydrolase</keyword>
<keyword evidence="1" id="KW-0479">Metal-binding</keyword>
<evidence type="ECO:0000313" key="4">
    <source>
        <dbReference type="EMBL" id="MBU8875421.1"/>
    </source>
</evidence>
<dbReference type="PANTHER" id="PTHR42988:SF2">
    <property type="entry name" value="CYCLIC NUCLEOTIDE PHOSPHODIESTERASE CBUA0032-RELATED"/>
    <property type="match status" value="1"/>
</dbReference>
<sequence>MLIAHLSDPHVRPDGSLYQGVVNSNVQFAAAIAHVNALDPRPDLVLLSGDLVDHGHADEYAMLARLLAALEVPVLAIPGNHDEREAFRAAFTNQSWLPANGPINYAVGDRGPVRIVAFDVTLPGLHHGIVSEEGAAWLHGVLAAEPARPTIVMMHQPPFDTGIPYMDPYCCREGHRLADVVARHPQVERILCGHVHRVMQMRFGGTTLCTAPSTTTAIALQLRPDATPASHIEPPAMLLHHWREGTGLITHVVPIGTFPGPYPFA</sequence>
<comment type="caution">
    <text evidence="4">The sequence shown here is derived from an EMBL/GenBank/DDBJ whole genome shotgun (WGS) entry which is preliminary data.</text>
</comment>
<dbReference type="RefSeq" id="WP_216962624.1">
    <property type="nucleotide sequence ID" value="NZ_JAHOPB010000001.1"/>
</dbReference>
<dbReference type="PANTHER" id="PTHR42988">
    <property type="entry name" value="PHOSPHOHYDROLASE"/>
    <property type="match status" value="1"/>
</dbReference>
<name>A0ABS6IM58_9HYPH</name>
<dbReference type="InterPro" id="IPR026575">
    <property type="entry name" value="GpdQ/CpdA-like"/>
</dbReference>
<evidence type="ECO:0000256" key="1">
    <source>
        <dbReference type="ARBA" id="ARBA00022723"/>
    </source>
</evidence>
<dbReference type="InterPro" id="IPR004843">
    <property type="entry name" value="Calcineurin-like_PHP"/>
</dbReference>
<dbReference type="CDD" id="cd07402">
    <property type="entry name" value="MPP_GpdQ"/>
    <property type="match status" value="1"/>
</dbReference>
<gene>
    <name evidence="4" type="ORF">KQ910_16725</name>
</gene>
<dbReference type="InterPro" id="IPR050884">
    <property type="entry name" value="CNP_phosphodiesterase-III"/>
</dbReference>